<dbReference type="Gene3D" id="2.40.50.140">
    <property type="entry name" value="Nucleic acid-binding proteins"/>
    <property type="match status" value="1"/>
</dbReference>
<dbReference type="CDD" id="cd00775">
    <property type="entry name" value="LysRS_core"/>
    <property type="match status" value="1"/>
</dbReference>
<comment type="similarity">
    <text evidence="7">Belongs to the class-II aminoacyl-tRNA synthetase family.</text>
</comment>
<dbReference type="PROSITE" id="PS50862">
    <property type="entry name" value="AA_TRNA_LIGASE_II"/>
    <property type="match status" value="1"/>
</dbReference>
<keyword evidence="7" id="KW-0648">Protein biosynthesis</keyword>
<dbReference type="InterPro" id="IPR018149">
    <property type="entry name" value="Lys-tRNA-synth_II_C"/>
</dbReference>
<evidence type="ECO:0000313" key="10">
    <source>
        <dbReference type="EMBL" id="KKU75986.1"/>
    </source>
</evidence>
<dbReference type="Proteomes" id="UP000034682">
    <property type="component" value="Unassembled WGS sequence"/>
</dbReference>
<evidence type="ECO:0000256" key="2">
    <source>
        <dbReference type="ARBA" id="ARBA00022723"/>
    </source>
</evidence>
<evidence type="ECO:0000256" key="4">
    <source>
        <dbReference type="ARBA" id="ARBA00022840"/>
    </source>
</evidence>
<comment type="catalytic activity">
    <reaction evidence="6 7 8">
        <text>tRNA(Lys) + L-lysine + ATP = L-lysyl-tRNA(Lys) + AMP + diphosphate</text>
        <dbReference type="Rhea" id="RHEA:20792"/>
        <dbReference type="Rhea" id="RHEA-COMP:9696"/>
        <dbReference type="Rhea" id="RHEA-COMP:9697"/>
        <dbReference type="ChEBI" id="CHEBI:30616"/>
        <dbReference type="ChEBI" id="CHEBI:32551"/>
        <dbReference type="ChEBI" id="CHEBI:33019"/>
        <dbReference type="ChEBI" id="CHEBI:78442"/>
        <dbReference type="ChEBI" id="CHEBI:78529"/>
        <dbReference type="ChEBI" id="CHEBI:456215"/>
        <dbReference type="EC" id="6.1.1.6"/>
    </reaction>
</comment>
<dbReference type="SUPFAM" id="SSF55681">
    <property type="entry name" value="Class II aaRS and biotin synthetases"/>
    <property type="match status" value="1"/>
</dbReference>
<proteinExistence type="inferred from homology"/>
<feature type="binding site" evidence="7">
    <location>
        <position position="406"/>
    </location>
    <ligand>
        <name>Mg(2+)</name>
        <dbReference type="ChEBI" id="CHEBI:18420"/>
        <label>2</label>
    </ligand>
</feature>
<evidence type="ECO:0000313" key="11">
    <source>
        <dbReference type="Proteomes" id="UP000034682"/>
    </source>
</evidence>
<comment type="caution">
    <text evidence="7">Lacks conserved residue(s) required for the propagation of feature annotation.</text>
</comment>
<accession>A0A0G1T2D3</accession>
<dbReference type="PATRIC" id="fig|1618655.3.peg.630"/>
<dbReference type="InterPro" id="IPR004364">
    <property type="entry name" value="Aa-tRNA-synt_II"/>
</dbReference>
<evidence type="ECO:0000256" key="3">
    <source>
        <dbReference type="ARBA" id="ARBA00022741"/>
    </source>
</evidence>
<dbReference type="Pfam" id="PF00152">
    <property type="entry name" value="tRNA-synt_2"/>
    <property type="match status" value="1"/>
</dbReference>
<dbReference type="NCBIfam" id="TIGR00499">
    <property type="entry name" value="lysS_bact"/>
    <property type="match status" value="1"/>
</dbReference>
<evidence type="ECO:0000256" key="1">
    <source>
        <dbReference type="ARBA" id="ARBA00022598"/>
    </source>
</evidence>
<dbReference type="EC" id="6.1.1.6" evidence="7"/>
<keyword evidence="7" id="KW-0963">Cytoplasm</keyword>
<dbReference type="InterPro" id="IPR006195">
    <property type="entry name" value="aa-tRNA-synth_II"/>
</dbReference>
<dbReference type="HAMAP" id="MF_00252">
    <property type="entry name" value="Lys_tRNA_synth_class2"/>
    <property type="match status" value="1"/>
</dbReference>
<comment type="subunit">
    <text evidence="7">Homodimer.</text>
</comment>
<sequence>MSSFEEIRSARIKKLEIARTAFGNVYPARAHLTHRITEILKNFSQLLKNKRVIITVGRIRALRPHGGSVFFDLEDNGVQIQGFLRRDDIDKKLFEVFLEAVDIGDFVEISGKAYFTKKRERSVIVSRWRLLSKSLRPLPEKWHGLTDIEERYRKRALDLISNEETRSLFITRARLITFLRGYFDALNFIEVETPILQAIPGGTNARPFTTHHNALDTDLYLRIAPELYLKRLVVGGFNRVYEIGRNFRNEGIDVTHNPEFTMLEAYISYFDYEELMKFIETMMKKLLRTIFRKNEFSYLNQTISFTKPFKRITFFDALRQYALIPDIENLSREDLIIRAKRLGVDVAQTKNMANLLDSIFKKAVKQHCVQPVFVYDWPATLIPLAKRSEKNASIVESFQLYMGGLELVKGFSELNDPIDQRARFEEQEALREGGDEEAQHLDEDYLENLEYGLPPTAGFGLGIDRLTLLVSNTHNIRDVILFPTLRPKN</sequence>
<dbReference type="InterPro" id="IPR004365">
    <property type="entry name" value="NA-bd_OB_tRNA"/>
</dbReference>
<reference evidence="10 11" key="1">
    <citation type="journal article" date="2015" name="Nature">
        <title>rRNA introns, odd ribosomes, and small enigmatic genomes across a large radiation of phyla.</title>
        <authorList>
            <person name="Brown C.T."/>
            <person name="Hug L.A."/>
            <person name="Thomas B.C."/>
            <person name="Sharon I."/>
            <person name="Castelle C.J."/>
            <person name="Singh A."/>
            <person name="Wilkins M.J."/>
            <person name="Williams K.H."/>
            <person name="Banfield J.F."/>
        </authorList>
    </citation>
    <scope>NUCLEOTIDE SEQUENCE [LARGE SCALE GENOMIC DNA]</scope>
</reference>
<organism evidence="10 11">
    <name type="scientific">Candidatus Giovannonibacteria bacterium GW2011_GWB1_47_6b</name>
    <dbReference type="NCBI Taxonomy" id="1618655"/>
    <lineage>
        <taxon>Bacteria</taxon>
        <taxon>Candidatus Giovannoniibacteriota</taxon>
    </lineage>
</organism>
<dbReference type="SUPFAM" id="SSF50249">
    <property type="entry name" value="Nucleic acid-binding proteins"/>
    <property type="match status" value="1"/>
</dbReference>
<feature type="binding site" evidence="7">
    <location>
        <position position="406"/>
    </location>
    <ligand>
        <name>Mg(2+)</name>
        <dbReference type="ChEBI" id="CHEBI:18420"/>
        <label>1</label>
    </ligand>
</feature>
<dbReference type="EMBL" id="LCOK01000037">
    <property type="protein sequence ID" value="KKU75986.1"/>
    <property type="molecule type" value="Genomic_DNA"/>
</dbReference>
<dbReference type="PANTHER" id="PTHR42918">
    <property type="entry name" value="LYSYL-TRNA SYNTHETASE"/>
    <property type="match status" value="1"/>
</dbReference>
<comment type="caution">
    <text evidence="10">The sequence shown here is derived from an EMBL/GenBank/DDBJ whole genome shotgun (WGS) entry which is preliminary data.</text>
</comment>
<dbReference type="InterPro" id="IPR044136">
    <property type="entry name" value="Lys-tRNA-ligase_II_N"/>
</dbReference>
<dbReference type="InterPro" id="IPR002313">
    <property type="entry name" value="Lys-tRNA-ligase_II"/>
</dbReference>
<dbReference type="CDD" id="cd04322">
    <property type="entry name" value="LysRS_N"/>
    <property type="match status" value="1"/>
</dbReference>
<keyword evidence="3 7" id="KW-0547">Nucleotide-binding</keyword>
<keyword evidence="2 7" id="KW-0479">Metal-binding</keyword>
<evidence type="ECO:0000256" key="8">
    <source>
        <dbReference type="RuleBase" id="RU000336"/>
    </source>
</evidence>
<evidence type="ECO:0000256" key="5">
    <source>
        <dbReference type="ARBA" id="ARBA00023146"/>
    </source>
</evidence>
<dbReference type="GO" id="GO:0006430">
    <property type="term" value="P:lysyl-tRNA aminoacylation"/>
    <property type="evidence" value="ECO:0007669"/>
    <property type="project" value="UniProtKB-UniRule"/>
</dbReference>
<keyword evidence="1 7" id="KW-0436">Ligase</keyword>
<dbReference type="NCBIfam" id="NF001756">
    <property type="entry name" value="PRK00484.1"/>
    <property type="match status" value="1"/>
</dbReference>
<protein>
    <recommendedName>
        <fullName evidence="7">Lysine--tRNA ligase</fullName>
        <ecNumber evidence="7">6.1.1.6</ecNumber>
    </recommendedName>
    <alternativeName>
        <fullName evidence="7">Lysyl-tRNA synthetase</fullName>
        <shortName evidence="7">LysRS</shortName>
    </alternativeName>
</protein>
<dbReference type="Pfam" id="PF01336">
    <property type="entry name" value="tRNA_anti-codon"/>
    <property type="match status" value="1"/>
</dbReference>
<dbReference type="GO" id="GO:0004824">
    <property type="term" value="F:lysine-tRNA ligase activity"/>
    <property type="evidence" value="ECO:0007669"/>
    <property type="project" value="UniProtKB-UniRule"/>
</dbReference>
<comment type="subcellular location">
    <subcellularLocation>
        <location evidence="7">Cytoplasm</location>
    </subcellularLocation>
</comment>
<keyword evidence="7 8" id="KW-0460">Magnesium</keyword>
<name>A0A0G1T2D3_9BACT</name>
<evidence type="ECO:0000256" key="7">
    <source>
        <dbReference type="HAMAP-Rule" id="MF_00252"/>
    </source>
</evidence>
<dbReference type="GO" id="GO:0005524">
    <property type="term" value="F:ATP binding"/>
    <property type="evidence" value="ECO:0007669"/>
    <property type="project" value="UniProtKB-UniRule"/>
</dbReference>
<gene>
    <name evidence="7" type="primary">lysS</name>
    <name evidence="10" type="ORF">UY02_C0037G0005</name>
</gene>
<dbReference type="InterPro" id="IPR045864">
    <property type="entry name" value="aa-tRNA-synth_II/BPL/LPL"/>
</dbReference>
<dbReference type="Gene3D" id="3.30.930.10">
    <property type="entry name" value="Bira Bifunctional Protein, Domain 2"/>
    <property type="match status" value="1"/>
</dbReference>
<feature type="domain" description="Aminoacyl-transfer RNA synthetases class-II family profile" evidence="9">
    <location>
        <begin position="172"/>
        <end position="487"/>
    </location>
</feature>
<keyword evidence="4 7" id="KW-0067">ATP-binding</keyword>
<dbReference type="AlphaFoldDB" id="A0A0G1T2D3"/>
<dbReference type="PANTHER" id="PTHR42918:SF15">
    <property type="entry name" value="LYSINE--TRNA LIGASE, CHLOROPLASTIC_MITOCHONDRIAL"/>
    <property type="match status" value="1"/>
</dbReference>
<dbReference type="GO" id="GO:0000049">
    <property type="term" value="F:tRNA binding"/>
    <property type="evidence" value="ECO:0007669"/>
    <property type="project" value="TreeGrafter"/>
</dbReference>
<dbReference type="GO" id="GO:0000287">
    <property type="term" value="F:magnesium ion binding"/>
    <property type="evidence" value="ECO:0007669"/>
    <property type="project" value="UniProtKB-UniRule"/>
</dbReference>
<evidence type="ECO:0000259" key="9">
    <source>
        <dbReference type="PROSITE" id="PS50862"/>
    </source>
</evidence>
<comment type="cofactor">
    <cofactor evidence="7 8">
        <name>Mg(2+)</name>
        <dbReference type="ChEBI" id="CHEBI:18420"/>
    </cofactor>
    <text evidence="7 8">Binds 3 Mg(2+) ions per subunit.</text>
</comment>
<dbReference type="PRINTS" id="PR00982">
    <property type="entry name" value="TRNASYNTHLYS"/>
</dbReference>
<dbReference type="InterPro" id="IPR012340">
    <property type="entry name" value="NA-bd_OB-fold"/>
</dbReference>
<keyword evidence="5 7" id="KW-0030">Aminoacyl-tRNA synthetase</keyword>
<evidence type="ECO:0000256" key="6">
    <source>
        <dbReference type="ARBA" id="ARBA00048573"/>
    </source>
</evidence>
<dbReference type="GO" id="GO:0005829">
    <property type="term" value="C:cytosol"/>
    <property type="evidence" value="ECO:0007669"/>
    <property type="project" value="TreeGrafter"/>
</dbReference>